<evidence type="ECO:0000313" key="3">
    <source>
        <dbReference type="Proteomes" id="UP000618094"/>
    </source>
</evidence>
<feature type="transmembrane region" description="Helical" evidence="1">
    <location>
        <begin position="46"/>
        <end position="64"/>
    </location>
</feature>
<comment type="caution">
    <text evidence="2">The sequence shown here is derived from an EMBL/GenBank/DDBJ whole genome shotgun (WGS) entry which is preliminary data.</text>
</comment>
<dbReference type="Proteomes" id="UP000618094">
    <property type="component" value="Unassembled WGS sequence"/>
</dbReference>
<proteinExistence type="predicted"/>
<keyword evidence="1" id="KW-1133">Transmembrane helix</keyword>
<keyword evidence="1" id="KW-0812">Transmembrane</keyword>
<protein>
    <submittedName>
        <fullName evidence="2">Uncharacterized protein</fullName>
    </submittedName>
</protein>
<gene>
    <name evidence="2" type="ORF">LHEH8_15780</name>
</gene>
<accession>A0A8H9F930</accession>
<organism evidence="2 3">
    <name type="scientific">Lactobacillus helveticus</name>
    <name type="common">Lactobacillus suntoryeus</name>
    <dbReference type="NCBI Taxonomy" id="1587"/>
    <lineage>
        <taxon>Bacteria</taxon>
        <taxon>Bacillati</taxon>
        <taxon>Bacillota</taxon>
        <taxon>Bacilli</taxon>
        <taxon>Lactobacillales</taxon>
        <taxon>Lactobacillaceae</taxon>
        <taxon>Lactobacillus</taxon>
    </lineage>
</organism>
<dbReference type="EMBL" id="BLYO01000324">
    <property type="protein sequence ID" value="GFO99822.1"/>
    <property type="molecule type" value="Genomic_DNA"/>
</dbReference>
<dbReference type="AlphaFoldDB" id="A0A8H9F930"/>
<name>A0A8H9F930_LACHE</name>
<sequence>MKKKKNETLKITWIMTAVYWVVGLLCMFWGKLNHVFSGQLKDINNGYALTLLIVLILPLLFSIIHESKAATSNLQSTSYRNLSVSRNCSRDGI</sequence>
<evidence type="ECO:0000256" key="1">
    <source>
        <dbReference type="SAM" id="Phobius"/>
    </source>
</evidence>
<reference evidence="2" key="1">
    <citation type="submission" date="2020-07" db="EMBL/GenBank/DDBJ databases">
        <title>Draft genome sequence of Lactobacillus helveticus strain H-8.</title>
        <authorList>
            <person name="Endo A."/>
            <person name="Maeno S."/>
            <person name="Kido Y."/>
        </authorList>
    </citation>
    <scope>NUCLEOTIDE SEQUENCE</scope>
    <source>
        <strain evidence="2">H-8</strain>
    </source>
</reference>
<feature type="transmembrane region" description="Helical" evidence="1">
    <location>
        <begin position="12"/>
        <end position="30"/>
    </location>
</feature>
<keyword evidence="1" id="KW-0472">Membrane</keyword>
<evidence type="ECO:0000313" key="2">
    <source>
        <dbReference type="EMBL" id="GFO99822.1"/>
    </source>
</evidence>